<accession>A0ABM6VZ01</accession>
<evidence type="ECO:0000313" key="2">
    <source>
        <dbReference type="Proteomes" id="UP000246036"/>
    </source>
</evidence>
<reference evidence="1 2" key="1">
    <citation type="submission" date="2018-05" db="EMBL/GenBank/DDBJ databases">
        <title>Reference genomes for bee gut microbiota database.</title>
        <authorList>
            <person name="Ellegaard K.M."/>
        </authorList>
    </citation>
    <scope>NUCLEOTIDE SEQUENCE [LARGE SCALE GENOMIC DNA]</scope>
    <source>
        <strain evidence="1 2">ESL0186</strain>
    </source>
</reference>
<dbReference type="Proteomes" id="UP000246036">
    <property type="component" value="Chromosome"/>
</dbReference>
<organism evidence="1 2">
    <name type="scientific">Lactobacillus kullabergensis</name>
    <dbReference type="NCBI Taxonomy" id="1218493"/>
    <lineage>
        <taxon>Bacteria</taxon>
        <taxon>Bacillati</taxon>
        <taxon>Bacillota</taxon>
        <taxon>Bacilli</taxon>
        <taxon>Lactobacillales</taxon>
        <taxon>Lactobacillaceae</taxon>
        <taxon>Lactobacillus</taxon>
    </lineage>
</organism>
<dbReference type="EMBL" id="CP029477">
    <property type="protein sequence ID" value="AWM74805.1"/>
    <property type="molecule type" value="Genomic_DNA"/>
</dbReference>
<keyword evidence="2" id="KW-1185">Reference proteome</keyword>
<evidence type="ECO:0000313" key="1">
    <source>
        <dbReference type="EMBL" id="AWM74805.1"/>
    </source>
</evidence>
<sequence>MSKLKRILISLVLIMSLGTVPTVLTPNIVGAKTVTIKKHRSKRPKKVKEASQTGFKFTRALIKKYHLLGTKYEGNSITYWVSRSTKEQKKLLTDVVNQINDLGIVKLIPTKKSRAQIYIFNDTGDSDDILANTESFRGMGRERGLAIINGSRIIMCVDTIKALGEDHAELLYSRSLSHEIGHALGLGHKPDDDSSDEHFVMDDSTNVEFITDNSDHLAPLDDDYISRLRLIYQP</sequence>
<gene>
    <name evidence="1" type="ORF">DKL58_01810</name>
</gene>
<dbReference type="RefSeq" id="WP_109585889.1">
    <property type="nucleotide sequence ID" value="NZ_CP029477.1"/>
</dbReference>
<proteinExistence type="predicted"/>
<dbReference type="SUPFAM" id="SSF55486">
    <property type="entry name" value="Metalloproteases ('zincins'), catalytic domain"/>
    <property type="match status" value="1"/>
</dbReference>
<name>A0ABM6VZ01_9LACO</name>
<evidence type="ECO:0008006" key="3">
    <source>
        <dbReference type="Google" id="ProtNLM"/>
    </source>
</evidence>
<dbReference type="InterPro" id="IPR024079">
    <property type="entry name" value="MetalloPept_cat_dom_sf"/>
</dbReference>
<dbReference type="Gene3D" id="3.40.390.10">
    <property type="entry name" value="Collagenase (Catalytic Domain)"/>
    <property type="match status" value="1"/>
</dbReference>
<protein>
    <recommendedName>
        <fullName evidence="3">Peptidase metallopeptidase domain-containing protein</fullName>
    </recommendedName>
</protein>